<evidence type="ECO:0000256" key="4">
    <source>
        <dbReference type="SAM" id="MobiDB-lite"/>
    </source>
</evidence>
<dbReference type="GO" id="GO:0008320">
    <property type="term" value="F:protein transmembrane transporter activity"/>
    <property type="evidence" value="ECO:0007669"/>
    <property type="project" value="TreeGrafter"/>
</dbReference>
<comment type="caution">
    <text evidence="9">The sequence shown here is derived from an EMBL/GenBank/DDBJ whole genome shotgun (WGS) entry which is preliminary data.</text>
</comment>
<dbReference type="Gene3D" id="2.40.160.50">
    <property type="entry name" value="membrane protein fhac: a member of the omp85/tpsb transporter family"/>
    <property type="match status" value="1"/>
</dbReference>
<dbReference type="InterPro" id="IPR027282">
    <property type="entry name" value="TPS"/>
</dbReference>
<dbReference type="Proteomes" id="UP000612855">
    <property type="component" value="Unassembled WGS sequence"/>
</dbReference>
<dbReference type="Pfam" id="PF17287">
    <property type="entry name" value="POTRA_3"/>
    <property type="match status" value="1"/>
</dbReference>
<dbReference type="InterPro" id="IPR035251">
    <property type="entry name" value="ShlB_POTRA"/>
</dbReference>
<reference evidence="10" key="1">
    <citation type="journal article" date="2019" name="Int. J. Syst. Evol. Microbiol.">
        <title>The Global Catalogue of Microorganisms (GCM) 10K type strain sequencing project: providing services to taxonomists for standard genome sequencing and annotation.</title>
        <authorList>
            <consortium name="The Broad Institute Genomics Platform"/>
            <consortium name="The Broad Institute Genome Sequencing Center for Infectious Disease"/>
            <person name="Wu L."/>
            <person name="Ma J."/>
        </authorList>
    </citation>
    <scope>NUCLEOTIDE SEQUENCE [LARGE SCALE GENOMIC DNA]</scope>
    <source>
        <strain evidence="10">CGMCC 1.12664</strain>
    </source>
</reference>
<keyword evidence="1" id="KW-1134">Transmembrane beta strand</keyword>
<dbReference type="Pfam" id="PF03865">
    <property type="entry name" value="ShlB"/>
    <property type="match status" value="1"/>
</dbReference>
<dbReference type="GO" id="GO:0046819">
    <property type="term" value="P:protein secretion by the type V secretion system"/>
    <property type="evidence" value="ECO:0007669"/>
    <property type="project" value="TreeGrafter"/>
</dbReference>
<dbReference type="InterPro" id="IPR013686">
    <property type="entry name" value="Polypept-transport_assoc_ShlB"/>
</dbReference>
<dbReference type="PANTHER" id="PTHR34597">
    <property type="entry name" value="SLR1661 PROTEIN"/>
    <property type="match status" value="1"/>
</dbReference>
<keyword evidence="3" id="KW-0998">Cell outer membrane</keyword>
<feature type="signal peptide" evidence="5">
    <location>
        <begin position="1"/>
        <end position="23"/>
    </location>
</feature>
<evidence type="ECO:0000256" key="3">
    <source>
        <dbReference type="ARBA" id="ARBA00023237"/>
    </source>
</evidence>
<dbReference type="AlphaFoldDB" id="A0A917AG60"/>
<dbReference type="EMBL" id="BMFJ01000004">
    <property type="protein sequence ID" value="GGE50334.1"/>
    <property type="molecule type" value="Genomic_DNA"/>
</dbReference>
<dbReference type="GO" id="GO:0098046">
    <property type="term" value="C:type V protein secretion system complex"/>
    <property type="evidence" value="ECO:0007669"/>
    <property type="project" value="TreeGrafter"/>
</dbReference>
<sequence length="559" mass="59465">MRRLGIAAVALATGLGLAGVATAQAVTDPLVEQRRVQELSERTSALGGFRPQGGAPDPGPAQARGGPCFPIDRIEVTGVTLLPEVTLARLMAPFAPACMQGADIQSAMRALDGAYADKGYITTRSYIPAQNLTTGVLVLEVLEGHVEGIYLVGEAEELTGPRARRQIATAFPGAATRPFNLRDFEQGLDQMNRLGSVEATVRLQPGDTPGGSHVIVQRLQQDRFRGLGRFDTLASEGTGRNRLTFETTVDDLFGANDTWTVGLAGTENTNALTLSGSVPFGYTTVQLDLGYSEYLVPLSPAAELFGTSTNVSLSVTRMLARGQFSTTEGSVTLGVRDGTRVINFAALTPQRVATLSFGLRHIRIGEQARNSYDATLSFGLDAFGATRDPASPARDEPRAQFARLEFGWQRQGAFGAAGTLVTDLRAQISPHTLYGSEQMAIGSFSTVRGYEEAVGAGETGAYLRNDLYLAADVWTRLLPAAMRQTAATRIQPHLFLDAGVVRDRATGRRTHAAGAGLGLSWSFGRFTASGIIGVPLIDPFGRPGIGGPLIQVRADAKLW</sequence>
<dbReference type="PIRSF" id="PIRSF029745">
    <property type="entry name" value="FhaC"/>
    <property type="match status" value="1"/>
</dbReference>
<feature type="region of interest" description="Disordered" evidence="4">
    <location>
        <begin position="42"/>
        <end position="65"/>
    </location>
</feature>
<feature type="chain" id="PRO_5037471457" evidence="5">
    <location>
        <begin position="24"/>
        <end position="559"/>
    </location>
</feature>
<evidence type="ECO:0000259" key="6">
    <source>
        <dbReference type="Pfam" id="PF03865"/>
    </source>
</evidence>
<keyword evidence="2" id="KW-0812">Transmembrane</keyword>
<proteinExistence type="predicted"/>
<keyword evidence="10" id="KW-1185">Reference proteome</keyword>
<dbReference type="InterPro" id="IPR051544">
    <property type="entry name" value="TPS_OM_transporter"/>
</dbReference>
<evidence type="ECO:0000259" key="8">
    <source>
        <dbReference type="Pfam" id="PF17287"/>
    </source>
</evidence>
<keyword evidence="1" id="KW-0472">Membrane</keyword>
<dbReference type="RefSeq" id="WP_188479665.1">
    <property type="nucleotide sequence ID" value="NZ_BMFJ01000004.1"/>
</dbReference>
<feature type="domain" description="ShlB POTRA" evidence="8">
    <location>
        <begin position="162"/>
        <end position="205"/>
    </location>
</feature>
<feature type="domain" description="Polypeptide-transport-associated ShlB-type" evidence="7">
    <location>
        <begin position="69"/>
        <end position="144"/>
    </location>
</feature>
<dbReference type="PANTHER" id="PTHR34597:SF3">
    <property type="entry name" value="OUTER MEMBRANE TRANSPORTER CDIB"/>
    <property type="match status" value="1"/>
</dbReference>
<accession>A0A917AG60</accession>
<evidence type="ECO:0000256" key="5">
    <source>
        <dbReference type="SAM" id="SignalP"/>
    </source>
</evidence>
<evidence type="ECO:0000259" key="7">
    <source>
        <dbReference type="Pfam" id="PF08479"/>
    </source>
</evidence>
<feature type="domain" description="Haemolysin activator HlyB C-terminal" evidence="6">
    <location>
        <begin position="210"/>
        <end position="520"/>
    </location>
</feature>
<protein>
    <submittedName>
        <fullName evidence="9">Peptide transporter</fullName>
    </submittedName>
</protein>
<name>A0A917AG60_9RHOB</name>
<evidence type="ECO:0000256" key="1">
    <source>
        <dbReference type="ARBA" id="ARBA00022452"/>
    </source>
</evidence>
<feature type="compositionally biased region" description="Low complexity" evidence="4">
    <location>
        <begin position="52"/>
        <end position="65"/>
    </location>
</feature>
<evidence type="ECO:0000256" key="2">
    <source>
        <dbReference type="ARBA" id="ARBA00022692"/>
    </source>
</evidence>
<evidence type="ECO:0000313" key="9">
    <source>
        <dbReference type="EMBL" id="GGE50334.1"/>
    </source>
</evidence>
<organism evidence="9 10">
    <name type="scientific">Primorskyibacter flagellatus</name>
    <dbReference type="NCBI Taxonomy" id="1387277"/>
    <lineage>
        <taxon>Bacteria</taxon>
        <taxon>Pseudomonadati</taxon>
        <taxon>Pseudomonadota</taxon>
        <taxon>Alphaproteobacteria</taxon>
        <taxon>Rhodobacterales</taxon>
        <taxon>Roseobacteraceae</taxon>
        <taxon>Primorskyibacter</taxon>
    </lineage>
</organism>
<dbReference type="InterPro" id="IPR005565">
    <property type="entry name" value="Hemolysn_activator_HlyB_C"/>
</dbReference>
<evidence type="ECO:0000313" key="10">
    <source>
        <dbReference type="Proteomes" id="UP000612855"/>
    </source>
</evidence>
<gene>
    <name evidence="9" type="primary">cdiB</name>
    <name evidence="9" type="ORF">GCM10011360_41750</name>
</gene>
<dbReference type="Gene3D" id="3.10.20.310">
    <property type="entry name" value="membrane protein fhac"/>
    <property type="match status" value="1"/>
</dbReference>
<dbReference type="Pfam" id="PF08479">
    <property type="entry name" value="POTRA_2"/>
    <property type="match status" value="1"/>
</dbReference>
<keyword evidence="5" id="KW-0732">Signal</keyword>